<evidence type="ECO:0000256" key="3">
    <source>
        <dbReference type="ARBA" id="ARBA00022723"/>
    </source>
</evidence>
<keyword evidence="3" id="KW-0479">Metal-binding</keyword>
<name>A0A8H3G5E0_9LECA</name>
<reference evidence="7" key="1">
    <citation type="submission" date="2021-03" db="EMBL/GenBank/DDBJ databases">
        <authorList>
            <person name="Tagirdzhanova G."/>
        </authorList>
    </citation>
    <scope>NUCLEOTIDE SEQUENCE</scope>
</reference>
<accession>A0A8H3G5E0</accession>
<evidence type="ECO:0000256" key="5">
    <source>
        <dbReference type="ARBA" id="ARBA00022833"/>
    </source>
</evidence>
<comment type="caution">
    <text evidence="7">The sequence shown here is derived from an EMBL/GenBank/DDBJ whole genome shotgun (WGS) entry which is preliminary data.</text>
</comment>
<dbReference type="InterPro" id="IPR051013">
    <property type="entry name" value="MBL_superfamily_lactonases"/>
</dbReference>
<evidence type="ECO:0000313" key="8">
    <source>
        <dbReference type="Proteomes" id="UP000664203"/>
    </source>
</evidence>
<evidence type="ECO:0000256" key="2">
    <source>
        <dbReference type="ARBA" id="ARBA00010211"/>
    </source>
</evidence>
<dbReference type="Pfam" id="PF00753">
    <property type="entry name" value="Lactamase_B"/>
    <property type="match status" value="1"/>
</dbReference>
<dbReference type="CDD" id="cd07729">
    <property type="entry name" value="AHL_lactonase_MBL-fold"/>
    <property type="match status" value="1"/>
</dbReference>
<comment type="similarity">
    <text evidence="1">Belongs to the metallo-beta-lactamase superfamily.</text>
</comment>
<dbReference type="SUPFAM" id="SSF56281">
    <property type="entry name" value="Metallo-hydrolase/oxidoreductase"/>
    <property type="match status" value="1"/>
</dbReference>
<dbReference type="GO" id="GO:0046872">
    <property type="term" value="F:metal ion binding"/>
    <property type="evidence" value="ECO:0007669"/>
    <property type="project" value="UniProtKB-KW"/>
</dbReference>
<sequence>MTIKPGDILFTGTPQSVILGEKAPPHQRRWLQPGDDIVSDIEGLGQLRVHLSGHQKKTKPKANNEIPRNLATIDRLAVLTGGEAHVTDVSQWSPGVNEDKSMRFSNNAYLIKHGNDWLLWDTGLQDDLIEIPDGKVVAHGVRGVVTKTVASQLQNLGVKPEEISHIAFSHAHFDHVGNSRSFSKAKWYVQESEFDAMFGPDYAQYGFVPDLYETMRDNLVVVTGDEYDIFGDGSVTIVSTPGHTPGHQSVLVSLADRGPVMLSGDMAHFWDNFCCRRVPHMTTSEKKTKESMDKVDAMVRAEGAELWINHDWEQNQKIPHAPEWIL</sequence>
<comment type="similarity">
    <text evidence="2">Belongs to the FAH family.</text>
</comment>
<dbReference type="GO" id="GO:0016787">
    <property type="term" value="F:hydrolase activity"/>
    <property type="evidence" value="ECO:0007669"/>
    <property type="project" value="UniProtKB-KW"/>
</dbReference>
<gene>
    <name evidence="7" type="ORF">ALECFALPRED_006996</name>
</gene>
<dbReference type="SUPFAM" id="SSF56529">
    <property type="entry name" value="FAH"/>
    <property type="match status" value="1"/>
</dbReference>
<dbReference type="Gene3D" id="3.90.850.10">
    <property type="entry name" value="Fumarylacetoacetase-like, C-terminal domain"/>
    <property type="match status" value="1"/>
</dbReference>
<proteinExistence type="inferred from homology"/>
<dbReference type="AlphaFoldDB" id="A0A8H3G5E0"/>
<dbReference type="InterPro" id="IPR036663">
    <property type="entry name" value="Fumarylacetoacetase_C_sf"/>
</dbReference>
<keyword evidence="5" id="KW-0862">Zinc</keyword>
<evidence type="ECO:0000256" key="4">
    <source>
        <dbReference type="ARBA" id="ARBA00022801"/>
    </source>
</evidence>
<keyword evidence="8" id="KW-1185">Reference proteome</keyword>
<dbReference type="InterPro" id="IPR036866">
    <property type="entry name" value="RibonucZ/Hydroxyglut_hydro"/>
</dbReference>
<protein>
    <recommendedName>
        <fullName evidence="6">Metallo-beta-lactamase domain-containing protein</fullName>
    </recommendedName>
</protein>
<evidence type="ECO:0000259" key="6">
    <source>
        <dbReference type="SMART" id="SM00849"/>
    </source>
</evidence>
<dbReference type="PANTHER" id="PTHR42978">
    <property type="entry name" value="QUORUM-QUENCHING LACTONASE YTNP-RELATED-RELATED"/>
    <property type="match status" value="1"/>
</dbReference>
<dbReference type="InterPro" id="IPR011234">
    <property type="entry name" value="Fumarylacetoacetase-like_C"/>
</dbReference>
<keyword evidence="4" id="KW-0378">Hydrolase</keyword>
<dbReference type="SMART" id="SM00849">
    <property type="entry name" value="Lactamase_B"/>
    <property type="match status" value="1"/>
</dbReference>
<feature type="domain" description="Metallo-beta-lactamase" evidence="6">
    <location>
        <begin position="105"/>
        <end position="310"/>
    </location>
</feature>
<organism evidence="7 8">
    <name type="scientific">Alectoria fallacina</name>
    <dbReference type="NCBI Taxonomy" id="1903189"/>
    <lineage>
        <taxon>Eukaryota</taxon>
        <taxon>Fungi</taxon>
        <taxon>Dikarya</taxon>
        <taxon>Ascomycota</taxon>
        <taxon>Pezizomycotina</taxon>
        <taxon>Lecanoromycetes</taxon>
        <taxon>OSLEUM clade</taxon>
        <taxon>Lecanoromycetidae</taxon>
        <taxon>Lecanorales</taxon>
        <taxon>Lecanorineae</taxon>
        <taxon>Parmeliaceae</taxon>
        <taxon>Alectoria</taxon>
    </lineage>
</organism>
<dbReference type="InterPro" id="IPR001279">
    <property type="entry name" value="Metallo-B-lactamas"/>
</dbReference>
<dbReference type="EMBL" id="CAJPDR010000455">
    <property type="protein sequence ID" value="CAF9936873.1"/>
    <property type="molecule type" value="Genomic_DNA"/>
</dbReference>
<evidence type="ECO:0000256" key="1">
    <source>
        <dbReference type="ARBA" id="ARBA00007749"/>
    </source>
</evidence>
<evidence type="ECO:0000313" key="7">
    <source>
        <dbReference type="EMBL" id="CAF9936873.1"/>
    </source>
</evidence>
<dbReference type="Pfam" id="PF01557">
    <property type="entry name" value="FAA_hydrolase"/>
    <property type="match status" value="1"/>
</dbReference>
<dbReference type="Gene3D" id="3.60.15.10">
    <property type="entry name" value="Ribonuclease Z/Hydroxyacylglutathione hydrolase-like"/>
    <property type="match status" value="1"/>
</dbReference>
<dbReference type="OrthoDB" id="10250730at2759"/>
<dbReference type="Proteomes" id="UP000664203">
    <property type="component" value="Unassembled WGS sequence"/>
</dbReference>
<dbReference type="PANTHER" id="PTHR42978:SF3">
    <property type="entry name" value="BLR3078 PROTEIN"/>
    <property type="match status" value="1"/>
</dbReference>